<reference evidence="2" key="1">
    <citation type="submission" date="2022-01" db="EMBL/GenBank/DDBJ databases">
        <title>Microbacterium eymi and Microbacterium rhizovicinus sp. nov., isolated from the rhizospheric soil of Elymus tsukushiensis, a plant native to the Dokdo Islands, Republic of Korea.</title>
        <authorList>
            <person name="Hwang Y.J."/>
        </authorList>
    </citation>
    <scope>NUCLEOTIDE SEQUENCE</scope>
    <source>
        <strain evidence="2">KUDC0405</strain>
    </source>
</reference>
<dbReference type="EMBL" id="CP091139">
    <property type="protein sequence ID" value="UUT34535.1"/>
    <property type="molecule type" value="Genomic_DNA"/>
</dbReference>
<keyword evidence="2" id="KW-0255">Endonuclease</keyword>
<dbReference type="RefSeq" id="WP_259611060.1">
    <property type="nucleotide sequence ID" value="NZ_CP091139.2"/>
</dbReference>
<dbReference type="InterPro" id="IPR011089">
    <property type="entry name" value="GmrSD_C"/>
</dbReference>
<evidence type="ECO:0000313" key="3">
    <source>
        <dbReference type="Proteomes" id="UP001054811"/>
    </source>
</evidence>
<gene>
    <name evidence="2" type="ORF">L2X98_28790</name>
</gene>
<dbReference type="Pfam" id="PF07510">
    <property type="entry name" value="GmrSD_C"/>
    <property type="match status" value="1"/>
</dbReference>
<accession>A0ABY5NH80</accession>
<evidence type="ECO:0000313" key="2">
    <source>
        <dbReference type="EMBL" id="UUT34535.1"/>
    </source>
</evidence>
<name>A0ABY5NH80_9MICO</name>
<feature type="domain" description="GmrSD restriction endonucleases C-terminal" evidence="1">
    <location>
        <begin position="10"/>
        <end position="80"/>
    </location>
</feature>
<organism evidence="2 3">
    <name type="scientific">Microbacterium elymi</name>
    <dbReference type="NCBI Taxonomy" id="2909587"/>
    <lineage>
        <taxon>Bacteria</taxon>
        <taxon>Bacillati</taxon>
        <taxon>Actinomycetota</taxon>
        <taxon>Actinomycetes</taxon>
        <taxon>Micrococcales</taxon>
        <taxon>Microbacteriaceae</taxon>
        <taxon>Microbacterium</taxon>
    </lineage>
</organism>
<dbReference type="GO" id="GO:0004519">
    <property type="term" value="F:endonuclease activity"/>
    <property type="evidence" value="ECO:0007669"/>
    <property type="project" value="UniProtKB-KW"/>
</dbReference>
<keyword evidence="2" id="KW-0540">Nuclease</keyword>
<proteinExistence type="predicted"/>
<keyword evidence="2" id="KW-0378">Hydrolase</keyword>
<dbReference type="Proteomes" id="UP001054811">
    <property type="component" value="Chromosome"/>
</dbReference>
<protein>
    <submittedName>
        <fullName evidence="2">HNH endonuclease family protein</fullName>
    </submittedName>
</protein>
<keyword evidence="3" id="KW-1185">Reference proteome</keyword>
<evidence type="ECO:0000259" key="1">
    <source>
        <dbReference type="Pfam" id="PF07510"/>
    </source>
</evidence>
<sequence>MPGKAALSRLSQTRREALANDPLNLLAVDGPSNAQKGAGNAATWLPKAKGYRCAYVARQITVKADYDLWVTPPERDAMTRILQTCPQQKAATAGTITLMPDAVGTAPAPKPAAPKPAAPKTVHPGSFCAPIGAHGVTTKGTPMVCSVKAGQTRARWRSG</sequence>